<keyword evidence="5" id="KW-1185">Reference proteome</keyword>
<gene>
    <name evidence="4" type="ORF">Gotri_020897</name>
</gene>
<sequence length="575" mass="66689">MANRPDPDIDDDFSEIYKEYTGPLGSAVSKAEDRVKENKRSHAASNEEEEQRDPNAVPTDFTSREAKVWEAKSKATERNWKKRKEEEMICKICGESGHFTQGCPSTLGANRKSQDFFERVPARDPHARALFTEKVIQRIEKDIGCKIKMDEKFIIVSGKDRLILKKGVDAVHKVKDESDQRGSSSSRMSRSRSPERSPVGARLRRPESQRAHSGPHNSLHFQQRFGRQDKAVEDRVFEDLRKISRDSPQGRDSIGYVYGINIKLQEVSSYVKHYVYDSEVMSRVAYGNDGARSRSSHSKSPGRLPYGGNSFNSYDGHNRNMGAYRTEGWDTERRGSDLQSGNQFEYHAFPQTLDELELEFKREAMELGRIRDKEEDEENYKHRECCVDFFPLVHPYRANLYTLRLSLFMESHTSFRLFKGFLWCGLNVRDECVRYLSVSMCSHVELSDLFYTGGQEERTAVTIKEMRENYIKKSAILRDTHTKQWEEFLQFDAQRRQQQARQQMSASSFGAYKQQGYSEYDGPSVHAHYAGAGLPMDSRGRYPNPMENYSSRLHDSYGEFQRQRREDFGKAYNRY</sequence>
<feature type="region of interest" description="Disordered" evidence="2">
    <location>
        <begin position="288"/>
        <end position="312"/>
    </location>
</feature>
<evidence type="ECO:0000313" key="5">
    <source>
        <dbReference type="Proteomes" id="UP000593568"/>
    </source>
</evidence>
<dbReference type="PROSITE" id="PS50158">
    <property type="entry name" value="ZF_CCHC"/>
    <property type="match status" value="1"/>
</dbReference>
<evidence type="ECO:0000256" key="2">
    <source>
        <dbReference type="SAM" id="MobiDB-lite"/>
    </source>
</evidence>
<dbReference type="AlphaFoldDB" id="A0A7J9DBJ4"/>
<dbReference type="EMBL" id="JABEZW010000001">
    <property type="protein sequence ID" value="MBA0757835.1"/>
    <property type="molecule type" value="Genomic_DNA"/>
</dbReference>
<feature type="region of interest" description="Disordered" evidence="2">
    <location>
        <begin position="24"/>
        <end position="68"/>
    </location>
</feature>
<dbReference type="InterPro" id="IPR036875">
    <property type="entry name" value="Znf_CCHC_sf"/>
</dbReference>
<evidence type="ECO:0000313" key="4">
    <source>
        <dbReference type="EMBL" id="MBA0757835.1"/>
    </source>
</evidence>
<feature type="region of interest" description="Disordered" evidence="2">
    <location>
        <begin position="174"/>
        <end position="226"/>
    </location>
</feature>
<dbReference type="SUPFAM" id="SSF57756">
    <property type="entry name" value="Retrovirus zinc finger-like domains"/>
    <property type="match status" value="1"/>
</dbReference>
<dbReference type="GO" id="GO:0003676">
    <property type="term" value="F:nucleic acid binding"/>
    <property type="evidence" value="ECO:0007669"/>
    <property type="project" value="InterPro"/>
</dbReference>
<keyword evidence="1" id="KW-0862">Zinc</keyword>
<feature type="domain" description="CCHC-type" evidence="3">
    <location>
        <begin position="90"/>
        <end position="105"/>
    </location>
</feature>
<dbReference type="PANTHER" id="PTHR34210">
    <property type="entry name" value="OS01G0252900 PROTEIN"/>
    <property type="match status" value="1"/>
</dbReference>
<accession>A0A7J9DBJ4</accession>
<dbReference type="Proteomes" id="UP000593568">
    <property type="component" value="Unassembled WGS sequence"/>
</dbReference>
<reference evidence="4 5" key="1">
    <citation type="journal article" date="2019" name="Genome Biol. Evol.">
        <title>Insights into the evolution of the New World diploid cottons (Gossypium, subgenus Houzingenia) based on genome sequencing.</title>
        <authorList>
            <person name="Grover C.E."/>
            <person name="Arick M.A. 2nd"/>
            <person name="Thrash A."/>
            <person name="Conover J.L."/>
            <person name="Sanders W.S."/>
            <person name="Peterson D.G."/>
            <person name="Frelichowski J.E."/>
            <person name="Scheffler J.A."/>
            <person name="Scheffler B.E."/>
            <person name="Wendel J.F."/>
        </authorList>
    </citation>
    <scope>NUCLEOTIDE SEQUENCE [LARGE SCALE GENOMIC DNA]</scope>
    <source>
        <strain evidence="4">8</strain>
        <tissue evidence="4">Leaf</tissue>
    </source>
</reference>
<keyword evidence="1" id="KW-0479">Metal-binding</keyword>
<name>A0A7J9DBJ4_9ROSI</name>
<keyword evidence="1" id="KW-0863">Zinc-finger</keyword>
<evidence type="ECO:0000259" key="3">
    <source>
        <dbReference type="PROSITE" id="PS50158"/>
    </source>
</evidence>
<dbReference type="GO" id="GO:0008270">
    <property type="term" value="F:zinc ion binding"/>
    <property type="evidence" value="ECO:0007669"/>
    <property type="project" value="UniProtKB-KW"/>
</dbReference>
<comment type="caution">
    <text evidence="4">The sequence shown here is derived from an EMBL/GenBank/DDBJ whole genome shotgun (WGS) entry which is preliminary data.</text>
</comment>
<feature type="compositionally biased region" description="Basic and acidic residues" evidence="2">
    <location>
        <begin position="30"/>
        <end position="40"/>
    </location>
</feature>
<protein>
    <recommendedName>
        <fullName evidence="3">CCHC-type domain-containing protein</fullName>
    </recommendedName>
</protein>
<organism evidence="4 5">
    <name type="scientific">Gossypium trilobum</name>
    <dbReference type="NCBI Taxonomy" id="34281"/>
    <lineage>
        <taxon>Eukaryota</taxon>
        <taxon>Viridiplantae</taxon>
        <taxon>Streptophyta</taxon>
        <taxon>Embryophyta</taxon>
        <taxon>Tracheophyta</taxon>
        <taxon>Spermatophyta</taxon>
        <taxon>Magnoliopsida</taxon>
        <taxon>eudicotyledons</taxon>
        <taxon>Gunneridae</taxon>
        <taxon>Pentapetalae</taxon>
        <taxon>rosids</taxon>
        <taxon>malvids</taxon>
        <taxon>Malvales</taxon>
        <taxon>Malvaceae</taxon>
        <taxon>Malvoideae</taxon>
        <taxon>Gossypium</taxon>
    </lineage>
</organism>
<evidence type="ECO:0000256" key="1">
    <source>
        <dbReference type="PROSITE-ProRule" id="PRU00047"/>
    </source>
</evidence>
<dbReference type="PANTHER" id="PTHR34210:SF3">
    <property type="entry name" value="CCHC-TYPE DOMAIN-CONTAINING PROTEIN"/>
    <property type="match status" value="1"/>
</dbReference>
<dbReference type="InterPro" id="IPR001878">
    <property type="entry name" value="Znf_CCHC"/>
</dbReference>
<proteinExistence type="predicted"/>